<feature type="region of interest" description="Disordered" evidence="7">
    <location>
        <begin position="313"/>
        <end position="361"/>
    </location>
</feature>
<sequence>MFFEAFRQYGGPTFYEAVRIPWEGDLLTSGLIFCFAILILSFYVILPGVFGKERLFAFTRITVSLFIGAAILVCNFAMTWETAKTQTVTKYRAGTGQDANVTVGVNIGFRGMNITLKGDKDQIQGETINYNENFNWEGLQGRLGFGPFAGQFNRQFRAAQLRGVPLPILTVAEYFTLDGEGIRWGRYYRLAGWYSHIALWLAFPLWILSNILFFILLRYGAYFLALTGLSMITSNIIWTTLRNPLDLKINFTSEDVLVFSYGPAFWVCLITGIICVVLGIVVFLMDKLFPAQAAVFFSVDVLQDSENIVVEDDLQPDTTDRATKVNEEHTESITVTPAPRDSDSEDDEADGVYMKPPPPRPKVIAFDIVQLPTTPDAARPYTLRPHPLERSVRSSEHRFTRSWQRPRRRDPPPRPPHQPADDISVDYVIVPGRRPERNDSSENLLSSGSHSQNSVIRYQNPGYGSVT</sequence>
<comment type="caution">
    <text evidence="9">The sequence shown here is derived from an EMBL/GenBank/DDBJ whole genome shotgun (WGS) entry which is preliminary data.</text>
</comment>
<keyword evidence="4 8" id="KW-1133">Transmembrane helix</keyword>
<evidence type="ECO:0000256" key="7">
    <source>
        <dbReference type="SAM" id="MobiDB-lite"/>
    </source>
</evidence>
<gene>
    <name evidence="9" type="ORF">CUNI_LOCUS12818</name>
</gene>
<dbReference type="PANTHER" id="PTHR31158:SF1">
    <property type="entry name" value="DOXA1 FACTOR-RELATED"/>
    <property type="match status" value="1"/>
</dbReference>
<keyword evidence="6" id="KW-0325">Glycoprotein</keyword>
<dbReference type="AlphaFoldDB" id="A0A8S3ZHU7"/>
<reference evidence="9" key="1">
    <citation type="submission" date="2021-04" db="EMBL/GenBank/DDBJ databases">
        <authorList>
            <consortium name="Molecular Ecology Group"/>
        </authorList>
    </citation>
    <scope>NUCLEOTIDE SEQUENCE</scope>
</reference>
<evidence type="ECO:0000256" key="3">
    <source>
        <dbReference type="ARBA" id="ARBA00022692"/>
    </source>
</evidence>
<feature type="compositionally biased region" description="Basic and acidic residues" evidence="7">
    <location>
        <begin position="318"/>
        <end position="331"/>
    </location>
</feature>
<keyword evidence="3 8" id="KW-0812">Transmembrane</keyword>
<feature type="region of interest" description="Disordered" evidence="7">
    <location>
        <begin position="376"/>
        <end position="467"/>
    </location>
</feature>
<evidence type="ECO:0000256" key="5">
    <source>
        <dbReference type="ARBA" id="ARBA00023136"/>
    </source>
</evidence>
<dbReference type="GO" id="GO:0005789">
    <property type="term" value="C:endoplasmic reticulum membrane"/>
    <property type="evidence" value="ECO:0007669"/>
    <property type="project" value="InterPro"/>
</dbReference>
<evidence type="ECO:0000313" key="10">
    <source>
        <dbReference type="Proteomes" id="UP000678393"/>
    </source>
</evidence>
<keyword evidence="5 8" id="KW-0472">Membrane</keyword>
<comment type="subcellular location">
    <subcellularLocation>
        <location evidence="1">Membrane</location>
        <topology evidence="1">Multi-pass membrane protein</topology>
    </subcellularLocation>
</comment>
<name>A0A8S3ZHU7_9EUPU</name>
<dbReference type="Pfam" id="PF10204">
    <property type="entry name" value="DuoxA"/>
    <property type="match status" value="1"/>
</dbReference>
<feature type="transmembrane region" description="Helical" evidence="8">
    <location>
        <begin position="193"/>
        <end position="215"/>
    </location>
</feature>
<dbReference type="GO" id="GO:0015031">
    <property type="term" value="P:protein transport"/>
    <property type="evidence" value="ECO:0007669"/>
    <property type="project" value="InterPro"/>
</dbReference>
<evidence type="ECO:0000256" key="1">
    <source>
        <dbReference type="ARBA" id="ARBA00004141"/>
    </source>
</evidence>
<evidence type="ECO:0000256" key="2">
    <source>
        <dbReference type="ARBA" id="ARBA00009816"/>
    </source>
</evidence>
<protein>
    <recommendedName>
        <fullName evidence="11">Dual oxidase maturation factor 1</fullName>
    </recommendedName>
</protein>
<evidence type="ECO:0000313" key="9">
    <source>
        <dbReference type="EMBL" id="CAG5127260.1"/>
    </source>
</evidence>
<keyword evidence="10" id="KW-1185">Reference proteome</keyword>
<dbReference type="OrthoDB" id="10042652at2759"/>
<organism evidence="9 10">
    <name type="scientific">Candidula unifasciata</name>
    <dbReference type="NCBI Taxonomy" id="100452"/>
    <lineage>
        <taxon>Eukaryota</taxon>
        <taxon>Metazoa</taxon>
        <taxon>Spiralia</taxon>
        <taxon>Lophotrochozoa</taxon>
        <taxon>Mollusca</taxon>
        <taxon>Gastropoda</taxon>
        <taxon>Heterobranchia</taxon>
        <taxon>Euthyneura</taxon>
        <taxon>Panpulmonata</taxon>
        <taxon>Eupulmonata</taxon>
        <taxon>Stylommatophora</taxon>
        <taxon>Helicina</taxon>
        <taxon>Helicoidea</taxon>
        <taxon>Geomitridae</taxon>
        <taxon>Candidula</taxon>
    </lineage>
</organism>
<dbReference type="PANTHER" id="PTHR31158">
    <property type="entry name" value="DUAL OXIDASE 2"/>
    <property type="match status" value="1"/>
</dbReference>
<dbReference type="Proteomes" id="UP000678393">
    <property type="component" value="Unassembled WGS sequence"/>
</dbReference>
<feature type="transmembrane region" description="Helical" evidence="8">
    <location>
        <begin position="222"/>
        <end position="241"/>
    </location>
</feature>
<accession>A0A8S3ZHU7</accession>
<comment type="similarity">
    <text evidence="2">Belongs to the DUOXA family.</text>
</comment>
<feature type="compositionally biased region" description="Basic and acidic residues" evidence="7">
    <location>
        <begin position="386"/>
        <end position="399"/>
    </location>
</feature>
<feature type="transmembrane region" description="Helical" evidence="8">
    <location>
        <begin position="26"/>
        <end position="46"/>
    </location>
</feature>
<evidence type="ECO:0000256" key="8">
    <source>
        <dbReference type="SAM" id="Phobius"/>
    </source>
</evidence>
<evidence type="ECO:0000256" key="4">
    <source>
        <dbReference type="ARBA" id="ARBA00022989"/>
    </source>
</evidence>
<proteinExistence type="inferred from homology"/>
<feature type="transmembrane region" description="Helical" evidence="8">
    <location>
        <begin position="58"/>
        <end position="78"/>
    </location>
</feature>
<evidence type="ECO:0008006" key="11">
    <source>
        <dbReference type="Google" id="ProtNLM"/>
    </source>
</evidence>
<feature type="transmembrane region" description="Helical" evidence="8">
    <location>
        <begin position="261"/>
        <end position="284"/>
    </location>
</feature>
<feature type="compositionally biased region" description="Low complexity" evidence="7">
    <location>
        <begin position="441"/>
        <end position="451"/>
    </location>
</feature>
<dbReference type="EMBL" id="CAJHNH020002627">
    <property type="protein sequence ID" value="CAG5127260.1"/>
    <property type="molecule type" value="Genomic_DNA"/>
</dbReference>
<evidence type="ECO:0000256" key="6">
    <source>
        <dbReference type="ARBA" id="ARBA00023180"/>
    </source>
</evidence>
<dbReference type="InterPro" id="IPR018469">
    <property type="entry name" value="Dual_oxidase_maturation_fac"/>
</dbReference>